<accession>A0AA39MB39</accession>
<keyword evidence="2 5" id="KW-0812">Transmembrane</keyword>
<feature type="transmembrane region" description="Helical" evidence="5">
    <location>
        <begin position="228"/>
        <end position="249"/>
    </location>
</feature>
<dbReference type="PANTHER" id="PTHR23017:SF3">
    <property type="entry name" value="G-PROTEIN COUPLED RECEPTORS FAMILY 1 PROFILE DOMAIN-CONTAINING PROTEIN"/>
    <property type="match status" value="1"/>
</dbReference>
<dbReference type="Proteomes" id="UP001175271">
    <property type="component" value="Unassembled WGS sequence"/>
</dbReference>
<evidence type="ECO:0000259" key="6">
    <source>
        <dbReference type="PROSITE" id="PS50262"/>
    </source>
</evidence>
<comment type="subcellular location">
    <subcellularLocation>
        <location evidence="1">Membrane</location>
    </subcellularLocation>
</comment>
<dbReference type="InterPro" id="IPR019430">
    <property type="entry name" value="7TM_GPCR_serpentine_rcpt_Srx"/>
</dbReference>
<keyword evidence="4 5" id="KW-0472">Membrane</keyword>
<feature type="transmembrane region" description="Helical" evidence="5">
    <location>
        <begin position="49"/>
        <end position="76"/>
    </location>
</feature>
<evidence type="ECO:0000256" key="1">
    <source>
        <dbReference type="ARBA" id="ARBA00004370"/>
    </source>
</evidence>
<dbReference type="EMBL" id="JAUCMV010000001">
    <property type="protein sequence ID" value="KAK0427130.1"/>
    <property type="molecule type" value="Genomic_DNA"/>
</dbReference>
<evidence type="ECO:0000256" key="2">
    <source>
        <dbReference type="ARBA" id="ARBA00022692"/>
    </source>
</evidence>
<reference evidence="7" key="1">
    <citation type="submission" date="2023-06" db="EMBL/GenBank/DDBJ databases">
        <title>Genomic analysis of the entomopathogenic nematode Steinernema hermaphroditum.</title>
        <authorList>
            <person name="Schwarz E.M."/>
            <person name="Heppert J.K."/>
            <person name="Baniya A."/>
            <person name="Schwartz H.T."/>
            <person name="Tan C.-H."/>
            <person name="Antoshechkin I."/>
            <person name="Sternberg P.W."/>
            <person name="Goodrich-Blair H."/>
            <person name="Dillman A.R."/>
        </authorList>
    </citation>
    <scope>NUCLEOTIDE SEQUENCE</scope>
    <source>
        <strain evidence="7">PS9179</strain>
        <tissue evidence="7">Whole animal</tissue>
    </source>
</reference>
<feature type="transmembrane region" description="Helical" evidence="5">
    <location>
        <begin position="261"/>
        <end position="283"/>
    </location>
</feature>
<feature type="transmembrane region" description="Helical" evidence="5">
    <location>
        <begin position="96"/>
        <end position="121"/>
    </location>
</feature>
<evidence type="ECO:0000313" key="8">
    <source>
        <dbReference type="Proteomes" id="UP001175271"/>
    </source>
</evidence>
<dbReference type="SUPFAM" id="SSF81321">
    <property type="entry name" value="Family A G protein-coupled receptor-like"/>
    <property type="match status" value="1"/>
</dbReference>
<feature type="transmembrane region" description="Helical" evidence="5">
    <location>
        <begin position="182"/>
        <end position="201"/>
    </location>
</feature>
<dbReference type="CDD" id="cd00637">
    <property type="entry name" value="7tm_classA_rhodopsin-like"/>
    <property type="match status" value="1"/>
</dbReference>
<dbReference type="Pfam" id="PF10328">
    <property type="entry name" value="7TM_GPCR_Srx"/>
    <property type="match status" value="1"/>
</dbReference>
<evidence type="ECO:0000313" key="7">
    <source>
        <dbReference type="EMBL" id="KAK0427130.1"/>
    </source>
</evidence>
<evidence type="ECO:0000256" key="4">
    <source>
        <dbReference type="ARBA" id="ARBA00023136"/>
    </source>
</evidence>
<name>A0AA39MB39_9BILA</name>
<keyword evidence="3 5" id="KW-1133">Transmembrane helix</keyword>
<feature type="transmembrane region" description="Helical" evidence="5">
    <location>
        <begin position="16"/>
        <end position="42"/>
    </location>
</feature>
<feature type="domain" description="G-protein coupled receptors family 1 profile" evidence="6">
    <location>
        <begin position="31"/>
        <end position="241"/>
    </location>
</feature>
<organism evidence="7 8">
    <name type="scientific">Steinernema hermaphroditum</name>
    <dbReference type="NCBI Taxonomy" id="289476"/>
    <lineage>
        <taxon>Eukaryota</taxon>
        <taxon>Metazoa</taxon>
        <taxon>Ecdysozoa</taxon>
        <taxon>Nematoda</taxon>
        <taxon>Chromadorea</taxon>
        <taxon>Rhabditida</taxon>
        <taxon>Tylenchina</taxon>
        <taxon>Panagrolaimomorpha</taxon>
        <taxon>Strongyloidoidea</taxon>
        <taxon>Steinernematidae</taxon>
        <taxon>Steinernema</taxon>
    </lineage>
</organism>
<proteinExistence type="predicted"/>
<evidence type="ECO:0000256" key="3">
    <source>
        <dbReference type="ARBA" id="ARBA00022989"/>
    </source>
</evidence>
<dbReference type="PANTHER" id="PTHR23017">
    <property type="entry name" value="SERPENTINE RECEPTOR, CLASS X"/>
    <property type="match status" value="1"/>
</dbReference>
<dbReference type="PROSITE" id="PS50262">
    <property type="entry name" value="G_PROTEIN_RECEP_F1_2"/>
    <property type="match status" value="1"/>
</dbReference>
<dbReference type="Gene3D" id="1.20.1070.10">
    <property type="entry name" value="Rhodopsin 7-helix transmembrane proteins"/>
    <property type="match status" value="1"/>
</dbReference>
<gene>
    <name evidence="7" type="ORF">QR680_010078</name>
</gene>
<evidence type="ECO:0000256" key="5">
    <source>
        <dbReference type="SAM" id="Phobius"/>
    </source>
</evidence>
<dbReference type="GO" id="GO:0016020">
    <property type="term" value="C:membrane"/>
    <property type="evidence" value="ECO:0007669"/>
    <property type="project" value="UniProtKB-SubCell"/>
</dbReference>
<dbReference type="AlphaFoldDB" id="A0AA39MB39"/>
<sequence>MNATEVALEASTEDSIAASIIFVTAITGTAINIYAIMVVFWLQLQKNSFGILCLAHEIPDVIILTSFALYCAPLTYFQISSQKAEDLGKLIGHIDFIAWNITVYSHVHVAINRFVSIYFPLMYRRVFTRKTTLFLVLGYTTLAAVQTTPLLFEECYLHFIPAAYVWAFSPTACGGILQNSDMMLGISLMTVVMVIDFFTFIKIRKTMKSITTHQASEDRRQQKQEIRFYMQALVQSTVYIVKKLCFYVFSRFMTTKWTIFLFTFFAWMTCHLLDGLILIAYNYRKLKTHTTSIYTASTPISGTLSGSQAGLKRGL</sequence>
<feature type="transmembrane region" description="Helical" evidence="5">
    <location>
        <begin position="133"/>
        <end position="152"/>
    </location>
</feature>
<protein>
    <recommendedName>
        <fullName evidence="6">G-protein coupled receptors family 1 profile domain-containing protein</fullName>
    </recommendedName>
</protein>
<keyword evidence="8" id="KW-1185">Reference proteome</keyword>
<comment type="caution">
    <text evidence="7">The sequence shown here is derived from an EMBL/GenBank/DDBJ whole genome shotgun (WGS) entry which is preliminary data.</text>
</comment>
<dbReference type="InterPro" id="IPR017452">
    <property type="entry name" value="GPCR_Rhodpsn_7TM"/>
</dbReference>